<dbReference type="InterPro" id="IPR006170">
    <property type="entry name" value="PBP/GOBP"/>
</dbReference>
<keyword evidence="3" id="KW-1015">Disulfide bond</keyword>
<evidence type="ECO:0000313" key="5">
    <source>
        <dbReference type="EMBL" id="ACJ07126.1"/>
    </source>
</evidence>
<accession>C6F017</accession>
<dbReference type="AlphaFoldDB" id="C6F017"/>
<dbReference type="EMBL" id="EU825765">
    <property type="protein sequence ID" value="ACJ07126.1"/>
    <property type="molecule type" value="mRNA"/>
</dbReference>
<keyword evidence="2" id="KW-0813">Transport</keyword>
<dbReference type="EMBL" id="EU825767">
    <property type="protein sequence ID" value="ACJ07128.1"/>
    <property type="molecule type" value="mRNA"/>
</dbReference>
<dbReference type="PRINTS" id="PR00484">
    <property type="entry name" value="PBPGOBP"/>
</dbReference>
<feature type="signal peptide" evidence="4">
    <location>
        <begin position="1"/>
        <end position="22"/>
    </location>
</feature>
<dbReference type="OrthoDB" id="7325081at2759"/>
<dbReference type="EMBL" id="EU825768">
    <property type="protein sequence ID" value="ACJ07129.1"/>
    <property type="molecule type" value="mRNA"/>
</dbReference>
<dbReference type="SMR" id="C6F017"/>
<dbReference type="EMBL" id="EU825766">
    <property type="protein sequence ID" value="ACJ07127.1"/>
    <property type="molecule type" value="mRNA"/>
</dbReference>
<protein>
    <submittedName>
        <fullName evidence="5">General odorant binding protein 1</fullName>
    </submittedName>
</protein>
<feature type="disulfide bond" evidence="3">
    <location>
        <begin position="119"/>
        <end position="139"/>
    </location>
</feature>
<dbReference type="Pfam" id="PF01395">
    <property type="entry name" value="PBP_GOBP"/>
    <property type="match status" value="1"/>
</dbReference>
<keyword evidence="4" id="KW-0732">Signal</keyword>
<feature type="chain" id="PRO_5007648232" evidence="4">
    <location>
        <begin position="23"/>
        <end position="173"/>
    </location>
</feature>
<dbReference type="GO" id="GO:0005549">
    <property type="term" value="F:odorant binding"/>
    <property type="evidence" value="ECO:0007669"/>
    <property type="project" value="InterPro"/>
</dbReference>
<dbReference type="SMART" id="SM00708">
    <property type="entry name" value="PhBP"/>
    <property type="match status" value="1"/>
</dbReference>
<name>C6F017_CHISP</name>
<dbReference type="PIRSF" id="PIRSF015604">
    <property type="entry name" value="Odorant/phero_bd"/>
    <property type="match status" value="1"/>
</dbReference>
<dbReference type="Gene3D" id="1.10.238.20">
    <property type="entry name" value="Pheromone/general odorant binding protein domain"/>
    <property type="match status" value="1"/>
</dbReference>
<gene>
    <name evidence="5" type="primary">gobp1</name>
</gene>
<dbReference type="InterPro" id="IPR036728">
    <property type="entry name" value="PBP_GOBP_sf"/>
</dbReference>
<feature type="disulfide bond" evidence="3">
    <location>
        <begin position="72"/>
        <end position="130"/>
    </location>
</feature>
<evidence type="ECO:0000256" key="1">
    <source>
        <dbReference type="ARBA" id="ARBA00008098"/>
    </source>
</evidence>
<dbReference type="SUPFAM" id="SSF47565">
    <property type="entry name" value="Insect pheromone/odorant-binding proteins"/>
    <property type="match status" value="1"/>
</dbReference>
<dbReference type="CDD" id="cd23992">
    <property type="entry name" value="PBP_GOBP"/>
    <property type="match status" value="1"/>
</dbReference>
<organism evidence="5">
    <name type="scientific">Chilo suppressalis</name>
    <name type="common">Asiatic rice borer moth</name>
    <dbReference type="NCBI Taxonomy" id="168631"/>
    <lineage>
        <taxon>Eukaryota</taxon>
        <taxon>Metazoa</taxon>
        <taxon>Ecdysozoa</taxon>
        <taxon>Arthropoda</taxon>
        <taxon>Hexapoda</taxon>
        <taxon>Insecta</taxon>
        <taxon>Pterygota</taxon>
        <taxon>Neoptera</taxon>
        <taxon>Endopterygota</taxon>
        <taxon>Lepidoptera</taxon>
        <taxon>Glossata</taxon>
        <taxon>Ditrysia</taxon>
        <taxon>Pyraloidea</taxon>
        <taxon>Crambidae</taxon>
        <taxon>Crambinae</taxon>
        <taxon>Chilo</taxon>
    </lineage>
</organism>
<feature type="disulfide bond" evidence="3">
    <location>
        <begin position="41"/>
        <end position="76"/>
    </location>
</feature>
<dbReference type="InterPro" id="IPR006072">
    <property type="entry name" value="Odorant/phero-bd_Lep"/>
</dbReference>
<proteinExistence type="evidence at transcript level"/>
<reference evidence="5" key="1">
    <citation type="submission" date="2008-06" db="EMBL/GenBank/DDBJ databases">
        <title>Cloning, expression and functional analysis of a general odorant-binding protein 1 gene of the stripe stem borer, Chilo suppressalis (Walker) (Insecta: Lepidoptera: Pyralidae).</title>
        <authorList>
            <person name="Gong Z."/>
            <person name="Zhu Z.R."/>
        </authorList>
    </citation>
    <scope>NUCLEOTIDE SEQUENCE</scope>
    <source>
        <tissue evidence="5">Antenna</tissue>
    </source>
</reference>
<comment type="similarity">
    <text evidence="1">Belongs to the PBP/GOBP family.</text>
</comment>
<evidence type="ECO:0000256" key="3">
    <source>
        <dbReference type="PIRSR" id="PIRSR015604-1"/>
    </source>
</evidence>
<evidence type="ECO:0000256" key="2">
    <source>
        <dbReference type="ARBA" id="ARBA00022448"/>
    </source>
</evidence>
<evidence type="ECO:0000256" key="4">
    <source>
        <dbReference type="SAM" id="SignalP"/>
    </source>
</evidence>
<sequence length="173" mass="20080">MEAAKVIMAGLLVVGVVPSMRADMVVMKDITLGFGAALEHCREESGLTQENMEEFFDFWREDFKFEHRELGCALRCMSRYFNLITDTNRMHHENTENFIKSFPNGEKLSKVLVQVIHECEKKFDHEEDHCWRILHIGECFRDMCRSQNIAPAMEMLLAEFIMQAESDTNPVAL</sequence>